<evidence type="ECO:0000313" key="2">
    <source>
        <dbReference type="EMBL" id="KAF6205859.1"/>
    </source>
</evidence>
<feature type="compositionally biased region" description="Polar residues" evidence="1">
    <location>
        <begin position="34"/>
        <end position="51"/>
    </location>
</feature>
<feature type="region of interest" description="Disordered" evidence="1">
    <location>
        <begin position="24"/>
        <end position="81"/>
    </location>
</feature>
<comment type="caution">
    <text evidence="2">The sequence shown here is derived from an EMBL/GenBank/DDBJ whole genome shotgun (WGS) entry which is preliminary data.</text>
</comment>
<dbReference type="AlphaFoldDB" id="A0A8S9XBB9"/>
<keyword evidence="3" id="KW-1185">Reference proteome</keyword>
<evidence type="ECO:0000313" key="3">
    <source>
        <dbReference type="Proteomes" id="UP000466442"/>
    </source>
</evidence>
<accession>A0A8S9XBB9</accession>
<reference evidence="2" key="1">
    <citation type="journal article" date="2021" name="Mol. Ecol. Resour.">
        <title>Apolygus lucorum genome provides insights into omnivorousness and mesophyll feeding.</title>
        <authorList>
            <person name="Liu Y."/>
            <person name="Liu H."/>
            <person name="Wang H."/>
            <person name="Huang T."/>
            <person name="Liu B."/>
            <person name="Yang B."/>
            <person name="Yin L."/>
            <person name="Li B."/>
            <person name="Zhang Y."/>
            <person name="Zhang S."/>
            <person name="Jiang F."/>
            <person name="Zhang X."/>
            <person name="Ren Y."/>
            <person name="Wang B."/>
            <person name="Wang S."/>
            <person name="Lu Y."/>
            <person name="Wu K."/>
            <person name="Fan W."/>
            <person name="Wang G."/>
        </authorList>
    </citation>
    <scope>NUCLEOTIDE SEQUENCE</scope>
    <source>
        <strain evidence="2">12Hb</strain>
    </source>
</reference>
<proteinExistence type="predicted"/>
<dbReference type="Proteomes" id="UP000466442">
    <property type="component" value="Linkage Group LG9"/>
</dbReference>
<evidence type="ECO:0000256" key="1">
    <source>
        <dbReference type="SAM" id="MobiDB-lite"/>
    </source>
</evidence>
<gene>
    <name evidence="2" type="ORF">GE061_020033</name>
</gene>
<name>A0A8S9XBB9_APOLU</name>
<protein>
    <submittedName>
        <fullName evidence="2">Uncharacterized protein</fullName>
    </submittedName>
</protein>
<dbReference type="OrthoDB" id="7367179at2759"/>
<organism evidence="2 3">
    <name type="scientific">Apolygus lucorum</name>
    <name type="common">Small green plant bug</name>
    <name type="synonym">Lygocoris lucorum</name>
    <dbReference type="NCBI Taxonomy" id="248454"/>
    <lineage>
        <taxon>Eukaryota</taxon>
        <taxon>Metazoa</taxon>
        <taxon>Ecdysozoa</taxon>
        <taxon>Arthropoda</taxon>
        <taxon>Hexapoda</taxon>
        <taxon>Insecta</taxon>
        <taxon>Pterygota</taxon>
        <taxon>Neoptera</taxon>
        <taxon>Paraneoptera</taxon>
        <taxon>Hemiptera</taxon>
        <taxon>Heteroptera</taxon>
        <taxon>Panheteroptera</taxon>
        <taxon>Cimicomorpha</taxon>
        <taxon>Miridae</taxon>
        <taxon>Mirini</taxon>
        <taxon>Apolygus</taxon>
    </lineage>
</organism>
<sequence>MSQTSQSIHHVVPSCRTLEVNENEHHAEEPLNDDSPSVHQDQFSFPENNNFGYAEGAGCHDAEDLNSGQRDPDCNSDSSGLIAVPEKNSVEGDVIEVRMRKSRGQGVKRKREQAKTHREKGEAYLGYHRKRSTGNGSVHLMIQDNPRNPKVMGPPCDPVKYKKWATRSCGTVSETDRHRLFTSFWKDMSWDSKKMLSVLLTSNKQTFRPSKSEWEKPRLPADILTWHTI</sequence>
<dbReference type="EMBL" id="WIXP02000009">
    <property type="protein sequence ID" value="KAF6205859.1"/>
    <property type="molecule type" value="Genomic_DNA"/>
</dbReference>